<reference evidence="2" key="1">
    <citation type="journal article" date="2018" name="Genome Biol. Evol.">
        <title>Conotoxin diversity in Chelyconus ermineus (Born, 1778) and the convergent origin of piscivory in the Atlantic and Indo-Pacific cones.</title>
        <authorList>
            <person name="Abalde S."/>
            <person name="Tenorio M.J."/>
            <person name="Afonso C.M."/>
            <person name="Zardoya R."/>
        </authorList>
    </citation>
    <scope>NUCLEOTIDE SEQUENCE</scope>
    <source>
        <strain evidence="2">Cerm_025</strain>
    </source>
</reference>
<dbReference type="AlphaFoldDB" id="A0A346CIG3"/>
<protein>
    <submittedName>
        <fullName evidence="2">Conotoxin-like unassigned superfamily 03</fullName>
    </submittedName>
</protein>
<feature type="signal peptide" evidence="1">
    <location>
        <begin position="1"/>
        <end position="20"/>
    </location>
</feature>
<evidence type="ECO:0000313" key="2">
    <source>
        <dbReference type="EMBL" id="AXL95362.1"/>
    </source>
</evidence>
<accession>A0A346CIG3</accession>
<evidence type="ECO:0000256" key="1">
    <source>
        <dbReference type="SAM" id="SignalP"/>
    </source>
</evidence>
<name>A0A346CIG3_CONER</name>
<proteinExistence type="evidence at transcript level"/>
<keyword evidence="1" id="KW-0732">Signal</keyword>
<sequence length="67" mass="7685">MKLSMMFILSLVLTLSMTDGFILRAEKGGRALRKRRPYSMDLQTRWIPDCSMGCSHSCVYTGICYDE</sequence>
<feature type="chain" id="PRO_5016574767" evidence="1">
    <location>
        <begin position="21"/>
        <end position="67"/>
    </location>
</feature>
<organism evidence="2">
    <name type="scientific">Conus ermineus</name>
    <name type="common">Agate cone</name>
    <name type="synonym">Chelyconus ermineus</name>
    <dbReference type="NCBI Taxonomy" id="55423"/>
    <lineage>
        <taxon>Eukaryota</taxon>
        <taxon>Metazoa</taxon>
        <taxon>Spiralia</taxon>
        <taxon>Lophotrochozoa</taxon>
        <taxon>Mollusca</taxon>
        <taxon>Gastropoda</taxon>
        <taxon>Caenogastropoda</taxon>
        <taxon>Neogastropoda</taxon>
        <taxon>Conoidea</taxon>
        <taxon>Conidae</taxon>
        <taxon>Conus</taxon>
        <taxon>Chelyconus</taxon>
    </lineage>
</organism>
<dbReference type="EMBL" id="MH360313">
    <property type="protein sequence ID" value="AXL95362.1"/>
    <property type="molecule type" value="mRNA"/>
</dbReference>